<keyword evidence="1" id="KW-0805">Transcription regulation</keyword>
<dbReference type="InterPro" id="IPR036388">
    <property type="entry name" value="WH-like_DNA-bd_sf"/>
</dbReference>
<dbReference type="GO" id="GO:0003677">
    <property type="term" value="F:DNA binding"/>
    <property type="evidence" value="ECO:0007669"/>
    <property type="project" value="InterPro"/>
</dbReference>
<dbReference type="GO" id="GO:0043531">
    <property type="term" value="F:ADP binding"/>
    <property type="evidence" value="ECO:0007669"/>
    <property type="project" value="InterPro"/>
</dbReference>
<dbReference type="EMBL" id="JACGZW010000006">
    <property type="protein sequence ID" value="MBB1155396.1"/>
    <property type="molecule type" value="Genomic_DNA"/>
</dbReference>
<dbReference type="InterPro" id="IPR016032">
    <property type="entry name" value="Sig_transdc_resp-reg_C-effctor"/>
</dbReference>
<keyword evidence="5" id="KW-1185">Reference proteome</keyword>
<reference evidence="4 5" key="1">
    <citation type="submission" date="2020-08" db="EMBL/GenBank/DDBJ databases">
        <title>Amycolatopsis sp. nov. DR6-1 isolated from Dendrobium heterocarpum.</title>
        <authorList>
            <person name="Tedsree N."/>
            <person name="Kuncharoen N."/>
            <person name="Likhitwitayawuid K."/>
            <person name="Tanasupawat S."/>
        </authorList>
    </citation>
    <scope>NUCLEOTIDE SEQUENCE [LARGE SCALE GENOMIC DNA]</scope>
    <source>
        <strain evidence="4 5">DR6-1</strain>
    </source>
</reference>
<dbReference type="SUPFAM" id="SSF52540">
    <property type="entry name" value="P-loop containing nucleoside triphosphate hydrolases"/>
    <property type="match status" value="1"/>
</dbReference>
<dbReference type="SUPFAM" id="SSF48452">
    <property type="entry name" value="TPR-like"/>
    <property type="match status" value="1"/>
</dbReference>
<dbReference type="PANTHER" id="PTHR35807">
    <property type="entry name" value="TRANSCRIPTIONAL REGULATOR REDD-RELATED"/>
    <property type="match status" value="1"/>
</dbReference>
<dbReference type="PRINTS" id="PR00364">
    <property type="entry name" value="DISEASERSIST"/>
</dbReference>
<accession>A0A7W3ZBB9</accession>
<dbReference type="Proteomes" id="UP000526734">
    <property type="component" value="Unassembled WGS sequence"/>
</dbReference>
<feature type="domain" description="Bacterial transcriptional activator" evidence="3">
    <location>
        <begin position="103"/>
        <end position="254"/>
    </location>
</feature>
<dbReference type="PANTHER" id="PTHR35807:SF1">
    <property type="entry name" value="TRANSCRIPTIONAL REGULATOR REDD"/>
    <property type="match status" value="1"/>
</dbReference>
<dbReference type="AlphaFoldDB" id="A0A7W3ZBB9"/>
<comment type="caution">
    <text evidence="4">The sequence shown here is derived from an EMBL/GenBank/DDBJ whole genome shotgun (WGS) entry which is preliminary data.</text>
</comment>
<dbReference type="InterPro" id="IPR027417">
    <property type="entry name" value="P-loop_NTPase"/>
</dbReference>
<dbReference type="Gene3D" id="1.10.10.10">
    <property type="entry name" value="Winged helix-like DNA-binding domain superfamily/Winged helix DNA-binding domain"/>
    <property type="match status" value="1"/>
</dbReference>
<dbReference type="InterPro" id="IPR051677">
    <property type="entry name" value="AfsR-DnrI-RedD_regulator"/>
</dbReference>
<evidence type="ECO:0000313" key="4">
    <source>
        <dbReference type="EMBL" id="MBB1155396.1"/>
    </source>
</evidence>
<gene>
    <name evidence="4" type="ORF">H4281_19810</name>
</gene>
<dbReference type="InterPro" id="IPR005158">
    <property type="entry name" value="BTAD"/>
</dbReference>
<dbReference type="Pfam" id="PF03704">
    <property type="entry name" value="BTAD"/>
    <property type="match status" value="1"/>
</dbReference>
<evidence type="ECO:0000313" key="5">
    <source>
        <dbReference type="Proteomes" id="UP000526734"/>
    </source>
</evidence>
<dbReference type="Gene3D" id="3.40.50.300">
    <property type="entry name" value="P-loop containing nucleotide triphosphate hydrolases"/>
    <property type="match status" value="1"/>
</dbReference>
<sequence length="727" mass="78856">MITMTVRFRLLGPVGVTVDDRAIELGHPQLRCMAAVLLIEANQTVAMDELIDRVWPDGALPRQPRRAVQHNIPLLRRALAPVPEVALTRDGCGYRLSVEPDAIDLHRFHALLAQARAAQHHNPDEADTRAAAALEQALSLWQGKPFSDLAAAADIPWLCALRAALTARQRTARLDLTDIRLRQGKHAELLAELAAGTASHPFDERLAGQYLLALYRSRRQAEALQHYHRLQRVLADELGTDPSRPLRRLHEQILAADPALAAPAPEPATRPPVPRQLPCPPRLFAGRSAELVHLDRHMDLAGTVAIGGTGGIGKTWLALHWAHQRLGRFPDGQLHVDLHGFDPAGQPMSAAEAIRGFLDALGVASCAIPADLEAQIGLYRSLLAGKRMLLLLDNARDIDQVTPLLPGTPTCAVLITSRRHLVGLAALYGVHLLNLDVLPDPDARELLAGHLGPDRLAAEPDTVADLLTMCTGLPLAVRIVAARAQHHPTFPLAVLAEELRDASARLDGLNAGGLRVNLRAVLSWSVRALSPQATRLFSLLGVAPGPDISLAAAEALAAFPAAQLRTVLRELEIASLVQQHVPGRYRMHDLVRLYAGDTAQHTLTEDTRDAALQRILYFYTHTAHAADRLLNPRQDSVPLDPPAPDVLPHPLPDALAALAWCNTEHACLLAAQHTATTLNPAGWKLAWALETFHARLSRLYDRLARWQAPADLATTPRRGSASGPSAG</sequence>
<dbReference type="InterPro" id="IPR011990">
    <property type="entry name" value="TPR-like_helical_dom_sf"/>
</dbReference>
<organism evidence="4 5">
    <name type="scientific">Amycolatopsis dendrobii</name>
    <dbReference type="NCBI Taxonomy" id="2760662"/>
    <lineage>
        <taxon>Bacteria</taxon>
        <taxon>Bacillati</taxon>
        <taxon>Actinomycetota</taxon>
        <taxon>Actinomycetes</taxon>
        <taxon>Pseudonocardiales</taxon>
        <taxon>Pseudonocardiaceae</taxon>
        <taxon>Amycolatopsis</taxon>
    </lineage>
</organism>
<dbReference type="CDD" id="cd15831">
    <property type="entry name" value="BTAD"/>
    <property type="match status" value="1"/>
</dbReference>
<proteinExistence type="predicted"/>
<dbReference type="Gene3D" id="1.25.40.10">
    <property type="entry name" value="Tetratricopeptide repeat domain"/>
    <property type="match status" value="1"/>
</dbReference>
<name>A0A7W3ZBB9_9PSEU</name>
<evidence type="ECO:0000256" key="2">
    <source>
        <dbReference type="ARBA" id="ARBA00023163"/>
    </source>
</evidence>
<evidence type="ECO:0000256" key="1">
    <source>
        <dbReference type="ARBA" id="ARBA00023015"/>
    </source>
</evidence>
<protein>
    <submittedName>
        <fullName evidence="4">Winged helix-turn-helix domain-containing protein</fullName>
    </submittedName>
</protein>
<dbReference type="SUPFAM" id="SSF46894">
    <property type="entry name" value="C-terminal effector domain of the bipartite response regulators"/>
    <property type="match status" value="1"/>
</dbReference>
<dbReference type="SMART" id="SM01043">
    <property type="entry name" value="BTAD"/>
    <property type="match status" value="1"/>
</dbReference>
<keyword evidence="2" id="KW-0804">Transcription</keyword>
<dbReference type="GO" id="GO:0006355">
    <property type="term" value="P:regulation of DNA-templated transcription"/>
    <property type="evidence" value="ECO:0007669"/>
    <property type="project" value="InterPro"/>
</dbReference>
<evidence type="ECO:0000259" key="3">
    <source>
        <dbReference type="SMART" id="SM01043"/>
    </source>
</evidence>